<dbReference type="InterPro" id="IPR050121">
    <property type="entry name" value="Cytochrome_P450_monoxygenase"/>
</dbReference>
<reference evidence="9" key="1">
    <citation type="journal article" date="2020" name="Phytopathology">
        <title>Genome Sequence Resources of Colletotrichum truncatum, C. plurivorum, C. musicola, and C. sojae: Four Species Pathogenic to Soybean (Glycine max).</title>
        <authorList>
            <person name="Rogerio F."/>
            <person name="Boufleur T.R."/>
            <person name="Ciampi-Guillardi M."/>
            <person name="Sukno S.A."/>
            <person name="Thon M.R."/>
            <person name="Massola Junior N.S."/>
            <person name="Baroncelli R."/>
        </authorList>
    </citation>
    <scope>NUCLEOTIDE SEQUENCE</scope>
    <source>
        <strain evidence="9">LFN00145</strain>
    </source>
</reference>
<keyword evidence="4 7" id="KW-0479">Metal-binding</keyword>
<gene>
    <name evidence="9" type="ORF">CPLU01_14716</name>
</gene>
<dbReference type="EMBL" id="WIGO01000413">
    <property type="protein sequence ID" value="KAF6813161.1"/>
    <property type="molecule type" value="Genomic_DNA"/>
</dbReference>
<evidence type="ECO:0000256" key="4">
    <source>
        <dbReference type="ARBA" id="ARBA00022723"/>
    </source>
</evidence>
<dbReference type="Proteomes" id="UP000654918">
    <property type="component" value="Unassembled WGS sequence"/>
</dbReference>
<dbReference type="GO" id="GO:0004497">
    <property type="term" value="F:monooxygenase activity"/>
    <property type="evidence" value="ECO:0007669"/>
    <property type="project" value="UniProtKB-KW"/>
</dbReference>
<dbReference type="PRINTS" id="PR00385">
    <property type="entry name" value="P450"/>
</dbReference>
<proteinExistence type="inferred from homology"/>
<protein>
    <submittedName>
        <fullName evidence="9">Cytochrome p450</fullName>
    </submittedName>
</protein>
<dbReference type="PANTHER" id="PTHR24305">
    <property type="entry name" value="CYTOCHROME P450"/>
    <property type="match status" value="1"/>
</dbReference>
<dbReference type="GO" id="GO:0005506">
    <property type="term" value="F:iron ion binding"/>
    <property type="evidence" value="ECO:0007669"/>
    <property type="project" value="InterPro"/>
</dbReference>
<dbReference type="PRINTS" id="PR00463">
    <property type="entry name" value="EP450I"/>
</dbReference>
<dbReference type="Pfam" id="PF00067">
    <property type="entry name" value="p450"/>
    <property type="match status" value="1"/>
</dbReference>
<comment type="caution">
    <text evidence="9">The sequence shown here is derived from an EMBL/GenBank/DDBJ whole genome shotgun (WGS) entry which is preliminary data.</text>
</comment>
<dbReference type="PROSITE" id="PS00086">
    <property type="entry name" value="CYTOCHROME_P450"/>
    <property type="match status" value="1"/>
</dbReference>
<keyword evidence="3 7" id="KW-0349">Heme</keyword>
<keyword evidence="6 7" id="KW-0408">Iron</keyword>
<dbReference type="GO" id="GO:0016705">
    <property type="term" value="F:oxidoreductase activity, acting on paired donors, with incorporation or reduction of molecular oxygen"/>
    <property type="evidence" value="ECO:0007669"/>
    <property type="project" value="InterPro"/>
</dbReference>
<sequence>MLFADPSVAAYAALSLLTILAIYVSPSLTTLAKSGTSSQNQLLHKATTSPLRHVPGPFYTLLTHLPLKYHVLAGQRMYFVHALHARYGPVVRISPTEVAISSPDGFAAIHRVGGAFLKSSWYAQSTKPPDAGPRHETSLFAMVDPKQHAQRRKLLSRVFTKHSLRRDWEPAVREKVILAVDRIRDEAKGGGSCDVIRWWTMMATDVISHLAFGESFGMLARGEKNDYVRAVELTAAQNTLRYELPMLNRLMSWLPEFLKPPQGPDAQLVLREYGRRAVAGLRSKSDADGAETKTNLFKGVLDAAETGEKEWLTEAVVEADAKSMIFAGSETTAVTLTYIVWAVLKRPELRAQLEEEVGGLDQNFDDAKLEGLPLLNAVIDETMRLYAAVPGQLQRVVPPGGATLGGYLIPGGTIVETQAYTLHRDPEVWLDPLRFDESRFLDAQRLTPRQKLLFSPWGAGSRICLGIELAKMELRLAVAELLRRCKGLRLAPETTDAAMEMENYFVMCPVGHKCEVTLP</sequence>
<dbReference type="InterPro" id="IPR002401">
    <property type="entry name" value="Cyt_P450_E_grp-I"/>
</dbReference>
<comment type="similarity">
    <text evidence="2 8">Belongs to the cytochrome P450 family.</text>
</comment>
<evidence type="ECO:0000256" key="6">
    <source>
        <dbReference type="ARBA" id="ARBA00023004"/>
    </source>
</evidence>
<evidence type="ECO:0000256" key="3">
    <source>
        <dbReference type="ARBA" id="ARBA00022617"/>
    </source>
</evidence>
<dbReference type="CDD" id="cd11059">
    <property type="entry name" value="CYP_fungal"/>
    <property type="match status" value="1"/>
</dbReference>
<evidence type="ECO:0000256" key="2">
    <source>
        <dbReference type="ARBA" id="ARBA00010617"/>
    </source>
</evidence>
<evidence type="ECO:0000256" key="8">
    <source>
        <dbReference type="RuleBase" id="RU000461"/>
    </source>
</evidence>
<accession>A0A8H6JIA7</accession>
<evidence type="ECO:0000256" key="5">
    <source>
        <dbReference type="ARBA" id="ARBA00023002"/>
    </source>
</evidence>
<dbReference type="InterPro" id="IPR017972">
    <property type="entry name" value="Cyt_P450_CS"/>
</dbReference>
<keyword evidence="10" id="KW-1185">Reference proteome</keyword>
<name>A0A8H6JIA7_9PEZI</name>
<evidence type="ECO:0000313" key="10">
    <source>
        <dbReference type="Proteomes" id="UP000654918"/>
    </source>
</evidence>
<organism evidence="9 10">
    <name type="scientific">Colletotrichum plurivorum</name>
    <dbReference type="NCBI Taxonomy" id="2175906"/>
    <lineage>
        <taxon>Eukaryota</taxon>
        <taxon>Fungi</taxon>
        <taxon>Dikarya</taxon>
        <taxon>Ascomycota</taxon>
        <taxon>Pezizomycotina</taxon>
        <taxon>Sordariomycetes</taxon>
        <taxon>Hypocreomycetidae</taxon>
        <taxon>Glomerellales</taxon>
        <taxon>Glomerellaceae</taxon>
        <taxon>Colletotrichum</taxon>
        <taxon>Colletotrichum orchidearum species complex</taxon>
    </lineage>
</organism>
<dbReference type="PANTHER" id="PTHR24305:SF96">
    <property type="entry name" value="CYTOCHROME P450 MONOOXYGENASE STCB-RELATED"/>
    <property type="match status" value="1"/>
</dbReference>
<evidence type="ECO:0000256" key="7">
    <source>
        <dbReference type="PIRSR" id="PIRSR602401-1"/>
    </source>
</evidence>
<dbReference type="SUPFAM" id="SSF48264">
    <property type="entry name" value="Cytochrome P450"/>
    <property type="match status" value="1"/>
</dbReference>
<keyword evidence="5 8" id="KW-0560">Oxidoreductase</keyword>
<dbReference type="GO" id="GO:0020037">
    <property type="term" value="F:heme binding"/>
    <property type="evidence" value="ECO:0007669"/>
    <property type="project" value="InterPro"/>
</dbReference>
<dbReference type="Gene3D" id="1.10.630.10">
    <property type="entry name" value="Cytochrome P450"/>
    <property type="match status" value="1"/>
</dbReference>
<dbReference type="AlphaFoldDB" id="A0A8H6JIA7"/>
<feature type="binding site" description="axial binding residue" evidence="7">
    <location>
        <position position="464"/>
    </location>
    <ligand>
        <name>heme</name>
        <dbReference type="ChEBI" id="CHEBI:30413"/>
    </ligand>
    <ligandPart>
        <name>Fe</name>
        <dbReference type="ChEBI" id="CHEBI:18248"/>
    </ligandPart>
</feature>
<dbReference type="InterPro" id="IPR001128">
    <property type="entry name" value="Cyt_P450"/>
</dbReference>
<comment type="cofactor">
    <cofactor evidence="1 7">
        <name>heme</name>
        <dbReference type="ChEBI" id="CHEBI:30413"/>
    </cofactor>
</comment>
<evidence type="ECO:0000256" key="1">
    <source>
        <dbReference type="ARBA" id="ARBA00001971"/>
    </source>
</evidence>
<dbReference type="InterPro" id="IPR036396">
    <property type="entry name" value="Cyt_P450_sf"/>
</dbReference>
<keyword evidence="8" id="KW-0503">Monooxygenase</keyword>
<evidence type="ECO:0000313" key="9">
    <source>
        <dbReference type="EMBL" id="KAF6813161.1"/>
    </source>
</evidence>